<dbReference type="STRING" id="35722.A0A0B7N3L1"/>
<organism evidence="1 2">
    <name type="scientific">Parasitella parasitica</name>
    <dbReference type="NCBI Taxonomy" id="35722"/>
    <lineage>
        <taxon>Eukaryota</taxon>
        <taxon>Fungi</taxon>
        <taxon>Fungi incertae sedis</taxon>
        <taxon>Mucoromycota</taxon>
        <taxon>Mucoromycotina</taxon>
        <taxon>Mucoromycetes</taxon>
        <taxon>Mucorales</taxon>
        <taxon>Mucorineae</taxon>
        <taxon>Mucoraceae</taxon>
        <taxon>Parasitella</taxon>
    </lineage>
</organism>
<reference evidence="1 2" key="1">
    <citation type="submission" date="2014-09" db="EMBL/GenBank/DDBJ databases">
        <authorList>
            <person name="Ellenberger Sabrina"/>
        </authorList>
    </citation>
    <scope>NUCLEOTIDE SEQUENCE [LARGE SCALE GENOMIC DNA]</scope>
    <source>
        <strain evidence="1 2">CBS 412.66</strain>
    </source>
</reference>
<accession>A0A0B7N3L1</accession>
<evidence type="ECO:0000313" key="2">
    <source>
        <dbReference type="Proteomes" id="UP000054107"/>
    </source>
</evidence>
<dbReference type="Proteomes" id="UP000054107">
    <property type="component" value="Unassembled WGS sequence"/>
</dbReference>
<name>A0A0B7N3L1_9FUNG</name>
<dbReference type="OrthoDB" id="2267950at2759"/>
<evidence type="ECO:0000313" key="1">
    <source>
        <dbReference type="EMBL" id="CEP11957.1"/>
    </source>
</evidence>
<protein>
    <submittedName>
        <fullName evidence="1">Uncharacterized protein</fullName>
    </submittedName>
</protein>
<dbReference type="AlphaFoldDB" id="A0A0B7N3L1"/>
<dbReference type="EMBL" id="LN727218">
    <property type="protein sequence ID" value="CEP11957.1"/>
    <property type="molecule type" value="Genomic_DNA"/>
</dbReference>
<sequence length="98" mass="11094">MVGGFKTVINLDWKHLRYSVLVFGTSATDHELCGCKFDLLIRYGSDAKDLELSSNKFKKTSVLTSDAISQQCKNLRVNSAILNHLHGLDWRVFLLLTH</sequence>
<gene>
    <name evidence="1" type="primary">PARPA_05864.1 scaffold 20154</name>
</gene>
<proteinExistence type="predicted"/>
<keyword evidence="2" id="KW-1185">Reference proteome</keyword>